<evidence type="ECO:0000313" key="3">
    <source>
        <dbReference type="Proteomes" id="UP000615326"/>
    </source>
</evidence>
<feature type="transmembrane region" description="Helical" evidence="1">
    <location>
        <begin position="271"/>
        <end position="293"/>
    </location>
</feature>
<keyword evidence="3" id="KW-1185">Reference proteome</keyword>
<keyword evidence="1" id="KW-0472">Membrane</keyword>
<organism evidence="2 3">
    <name type="scientific">Acetobacter fallax</name>
    <dbReference type="NCBI Taxonomy" id="1737473"/>
    <lineage>
        <taxon>Bacteria</taxon>
        <taxon>Pseudomonadati</taxon>
        <taxon>Pseudomonadota</taxon>
        <taxon>Alphaproteobacteria</taxon>
        <taxon>Acetobacterales</taxon>
        <taxon>Acetobacteraceae</taxon>
        <taxon>Acetobacter</taxon>
    </lineage>
</organism>
<evidence type="ECO:0000313" key="2">
    <source>
        <dbReference type="EMBL" id="NHO31671.1"/>
    </source>
</evidence>
<feature type="transmembrane region" description="Helical" evidence="1">
    <location>
        <begin position="208"/>
        <end position="229"/>
    </location>
</feature>
<sequence length="423" mass="46806">MNRPASSAVLHERKAMAMAILACALLTFLRWPEILLDAQFWGEDGWNWWPEARSLGLGSLILPHTGYFQTDDRIVALLSRPFSLSWGPTVFALAAFTFEVMPAALLISSRCENICSSRALRTTIALFWCVLPNTWEVHGNLTNSQWHLAIVSFLILLSNPPRSTAAWAFDVIMLALGATSGPFCILLTPIAAIVVWQRRSQSGDMRASSIRLAILVAGALVQGGAIYMAQRGTPANLGATPTNLVRLIGGQVILATLVGHRHIEQWYATGAWRIGLLPWIMVPTALWLCFVAARRWPAMRLAALFTLLMLFAGLSHPLATADGSAVWVAMRQPDSGMRYLFLPIVFWMTVLVTLTFAGPRGWARGIAICTLVTMIFCGIPRDWRFPVEPDRNFYDIAHDFDKAAPGTQFVIPVRPGTRTSYTK</sequence>
<accession>A0ABX0K8Y6</accession>
<keyword evidence="1" id="KW-1133">Transmembrane helix</keyword>
<feature type="transmembrane region" description="Helical" evidence="1">
    <location>
        <begin position="171"/>
        <end position="196"/>
    </location>
</feature>
<dbReference type="Proteomes" id="UP000615326">
    <property type="component" value="Unassembled WGS sequence"/>
</dbReference>
<keyword evidence="1" id="KW-0812">Transmembrane</keyword>
<feature type="transmembrane region" description="Helical" evidence="1">
    <location>
        <begin position="339"/>
        <end position="356"/>
    </location>
</feature>
<proteinExistence type="predicted"/>
<evidence type="ECO:0000256" key="1">
    <source>
        <dbReference type="SAM" id="Phobius"/>
    </source>
</evidence>
<name>A0ABX0K8Y6_9PROT</name>
<dbReference type="EMBL" id="WOSW01000004">
    <property type="protein sequence ID" value="NHO31671.1"/>
    <property type="molecule type" value="Genomic_DNA"/>
</dbReference>
<gene>
    <name evidence="2" type="ORF">GOB84_03685</name>
</gene>
<evidence type="ECO:0008006" key="4">
    <source>
        <dbReference type="Google" id="ProtNLM"/>
    </source>
</evidence>
<comment type="caution">
    <text evidence="2">The sequence shown here is derived from an EMBL/GenBank/DDBJ whole genome shotgun (WGS) entry which is preliminary data.</text>
</comment>
<dbReference type="RefSeq" id="WP_173576282.1">
    <property type="nucleotide sequence ID" value="NZ_WOSW01000004.1"/>
</dbReference>
<feature type="transmembrane region" description="Helical" evidence="1">
    <location>
        <begin position="86"/>
        <end position="107"/>
    </location>
</feature>
<protein>
    <recommendedName>
        <fullName evidence="4">Mannosyltransferase</fullName>
    </recommendedName>
</protein>
<feature type="transmembrane region" description="Helical" evidence="1">
    <location>
        <begin position="299"/>
        <end position="319"/>
    </location>
</feature>
<reference evidence="2 3" key="1">
    <citation type="journal article" date="2020" name="Int. J. Syst. Evol. Microbiol.">
        <title>Novel acetic acid bacteria from cider fermentations: Acetobacter conturbans sp. nov. and Acetobacter fallax sp. nov.</title>
        <authorList>
            <person name="Sombolestani A.S."/>
            <person name="Cleenwerck I."/>
            <person name="Cnockaert M."/>
            <person name="Borremans W."/>
            <person name="Wieme A.D."/>
            <person name="De Vuyst L."/>
            <person name="Vandamme P."/>
        </authorList>
    </citation>
    <scope>NUCLEOTIDE SEQUENCE [LARGE SCALE GENOMIC DNA]</scope>
    <source>
        <strain evidence="2 3">LMG 1637</strain>
    </source>
</reference>